<gene>
    <name evidence="5" type="primary">braF</name>
    <name evidence="5" type="ORF">EPICR_110041</name>
</gene>
<dbReference type="AlphaFoldDB" id="A0A484HD38"/>
<dbReference type="InterPro" id="IPR051120">
    <property type="entry name" value="ABC_AA/LPS_Transport"/>
</dbReference>
<keyword evidence="3 5" id="KW-0067">ATP-binding</keyword>
<organism evidence="5">
    <name type="scientific">uncultured Desulfobacteraceae bacterium</name>
    <dbReference type="NCBI Taxonomy" id="218296"/>
    <lineage>
        <taxon>Bacteria</taxon>
        <taxon>Pseudomonadati</taxon>
        <taxon>Thermodesulfobacteriota</taxon>
        <taxon>Desulfobacteria</taxon>
        <taxon>Desulfobacterales</taxon>
        <taxon>Desulfobacteraceae</taxon>
        <taxon>environmental samples</taxon>
    </lineage>
</organism>
<evidence type="ECO:0000256" key="3">
    <source>
        <dbReference type="ARBA" id="ARBA00022840"/>
    </source>
</evidence>
<dbReference type="SMART" id="SM00382">
    <property type="entry name" value="AAA"/>
    <property type="match status" value="1"/>
</dbReference>
<keyword evidence="2" id="KW-0547">Nucleotide-binding</keyword>
<dbReference type="SUPFAM" id="SSF52540">
    <property type="entry name" value="P-loop containing nucleoside triphosphate hydrolases"/>
    <property type="match status" value="1"/>
</dbReference>
<dbReference type="InterPro" id="IPR003593">
    <property type="entry name" value="AAA+_ATPase"/>
</dbReference>
<dbReference type="PANTHER" id="PTHR45772">
    <property type="entry name" value="CONSERVED COMPONENT OF ABC TRANSPORTER FOR NATURAL AMINO ACIDS-RELATED"/>
    <property type="match status" value="1"/>
</dbReference>
<dbReference type="Pfam" id="PF12399">
    <property type="entry name" value="BCA_ABC_TP_C"/>
    <property type="match status" value="1"/>
</dbReference>
<dbReference type="GO" id="GO:0005524">
    <property type="term" value="F:ATP binding"/>
    <property type="evidence" value="ECO:0007669"/>
    <property type="project" value="UniProtKB-KW"/>
</dbReference>
<protein>
    <submittedName>
        <fullName evidence="5">High-affinity branched-chain amino acid transport ATP-binding protein BraF</fullName>
    </submittedName>
</protein>
<dbReference type="GO" id="GO:0016887">
    <property type="term" value="F:ATP hydrolysis activity"/>
    <property type="evidence" value="ECO:0007669"/>
    <property type="project" value="InterPro"/>
</dbReference>
<evidence type="ECO:0000256" key="1">
    <source>
        <dbReference type="ARBA" id="ARBA00022448"/>
    </source>
</evidence>
<dbReference type="GO" id="GO:0005886">
    <property type="term" value="C:plasma membrane"/>
    <property type="evidence" value="ECO:0007669"/>
    <property type="project" value="TreeGrafter"/>
</dbReference>
<feature type="domain" description="ABC transporter" evidence="4">
    <location>
        <begin position="29"/>
        <end position="280"/>
    </location>
</feature>
<dbReference type="FunFam" id="3.40.50.300:FF:000421">
    <property type="entry name" value="Branched-chain amino acid ABC transporter ATP-binding protein"/>
    <property type="match status" value="1"/>
</dbReference>
<evidence type="ECO:0000313" key="5">
    <source>
        <dbReference type="EMBL" id="VEN73074.1"/>
    </source>
</evidence>
<dbReference type="PROSITE" id="PS50893">
    <property type="entry name" value="ABC_TRANSPORTER_2"/>
    <property type="match status" value="1"/>
</dbReference>
<accession>A0A484HD38</accession>
<keyword evidence="1" id="KW-0813">Transport</keyword>
<dbReference type="InterPro" id="IPR027417">
    <property type="entry name" value="P-loop_NTPase"/>
</dbReference>
<dbReference type="InterPro" id="IPR003439">
    <property type="entry name" value="ABC_transporter-like_ATP-bd"/>
</dbReference>
<dbReference type="CDD" id="cd03219">
    <property type="entry name" value="ABC_Mj1267_LivG_branched"/>
    <property type="match status" value="1"/>
</dbReference>
<dbReference type="Pfam" id="PF00005">
    <property type="entry name" value="ABC_tran"/>
    <property type="match status" value="1"/>
</dbReference>
<evidence type="ECO:0000259" key="4">
    <source>
        <dbReference type="PROSITE" id="PS50893"/>
    </source>
</evidence>
<dbReference type="PANTHER" id="PTHR45772:SF1">
    <property type="entry name" value="ABC TRANSPORTER ATP-BINDING PROTEIN"/>
    <property type="match status" value="1"/>
</dbReference>
<evidence type="ECO:0000256" key="2">
    <source>
        <dbReference type="ARBA" id="ARBA00022741"/>
    </source>
</evidence>
<sequence length="288" mass="32405">MTIDVDPIRGGDLKTLIESNESKNKETLLELDDVHMSFGEVKAIAGISLKIKKGEIHSVIGPNGAGKTVMMNCVNGLYRPQLGTIRFKGEKINHLKPHERAKLGMARTFQKVEVFGGMTVLDNIRLGRHIHYKSGVLSGAWYLGKTSAEEKQHRAFIEEEIIDLLEIEQIRHQPVGRLPYGLQKRVELGRALALEPDLLILDEPLAGLNLEEVEDMARFILDINEEKRWKVTCLLVEHDMGVVMDLSDNVFVLNFGNMIMDGPPAEVQENPDVIKAYLGEEDLYATRR</sequence>
<proteinExistence type="predicted"/>
<dbReference type="EMBL" id="CAACVI010000003">
    <property type="protein sequence ID" value="VEN73074.1"/>
    <property type="molecule type" value="Genomic_DNA"/>
</dbReference>
<dbReference type="InterPro" id="IPR032823">
    <property type="entry name" value="BCA_ABC_TP_C"/>
</dbReference>
<dbReference type="Gene3D" id="3.40.50.300">
    <property type="entry name" value="P-loop containing nucleotide triphosphate hydrolases"/>
    <property type="match status" value="1"/>
</dbReference>
<reference evidence="5" key="1">
    <citation type="submission" date="2019-01" db="EMBL/GenBank/DDBJ databases">
        <authorList>
            <consortium name="Genoscope - CEA"/>
            <person name="William W."/>
        </authorList>
    </citation>
    <scope>NUCLEOTIDE SEQUENCE</scope>
    <source>
        <strain evidence="5">CR-1</strain>
    </source>
</reference>
<name>A0A484HD38_9BACT</name>